<protein>
    <recommendedName>
        <fullName evidence="3">Sulfotransferase family protein</fullName>
    </recommendedName>
</protein>
<sequence>MKILLHVGRHKTGTSSLQRYLNDNAKSLSELGYLYPNAGKRGIAHHELAESYSKTKNRLDPDGAKLKREKLLRELNLEIRPHHHTIILSSEAFQNAAVKLVQADFNKEFTTICMYIREQYDYMVSAYQQRIQAQLENCTLREFATTFKVTYSEALSEWVSFYDQENCIFRIFEKEELHNKNVIADFCRVNEIRYVSNVCASNEFDQNPSIGGALLELKRIINYFCADDGCPKRLYQVIGKMAFSERSFRIRPTLKLAEIQEYRDLYKKDNDAVEKQFFDRERPLFRINAKAEITQEPIVGLGEAIARLLTIDKKIQPWFLGILTGIPTLRDLAQNYQVAGDADVISARIGRNLPLRDIRGFYAANELSLEVNSYSAL</sequence>
<comment type="caution">
    <text evidence="1">The sequence shown here is derived from an EMBL/GenBank/DDBJ whole genome shotgun (WGS) entry which is preliminary data.</text>
</comment>
<organism evidence="1 2">
    <name type="scientific">Ideonella paludis</name>
    <dbReference type="NCBI Taxonomy" id="1233411"/>
    <lineage>
        <taxon>Bacteria</taxon>
        <taxon>Pseudomonadati</taxon>
        <taxon>Pseudomonadota</taxon>
        <taxon>Betaproteobacteria</taxon>
        <taxon>Burkholderiales</taxon>
        <taxon>Sphaerotilaceae</taxon>
        <taxon>Ideonella</taxon>
    </lineage>
</organism>
<gene>
    <name evidence="1" type="ORF">KAK11_00060</name>
</gene>
<dbReference type="Proteomes" id="UP000672097">
    <property type="component" value="Unassembled WGS sequence"/>
</dbReference>
<proteinExistence type="predicted"/>
<keyword evidence="2" id="KW-1185">Reference proteome</keyword>
<evidence type="ECO:0008006" key="3">
    <source>
        <dbReference type="Google" id="ProtNLM"/>
    </source>
</evidence>
<name>A0ABS5DRC2_9BURK</name>
<reference evidence="1 2" key="1">
    <citation type="submission" date="2021-04" db="EMBL/GenBank/DDBJ databases">
        <title>The genome sequence of type strain Ideonella paludis KCTC 32238.</title>
        <authorList>
            <person name="Liu Y."/>
        </authorList>
    </citation>
    <scope>NUCLEOTIDE SEQUENCE [LARGE SCALE GENOMIC DNA]</scope>
    <source>
        <strain evidence="1 2">KCTC 32238</strain>
    </source>
</reference>
<evidence type="ECO:0000313" key="2">
    <source>
        <dbReference type="Proteomes" id="UP000672097"/>
    </source>
</evidence>
<dbReference type="EMBL" id="JAGQDG010000001">
    <property type="protein sequence ID" value="MBQ0933700.1"/>
    <property type="molecule type" value="Genomic_DNA"/>
</dbReference>
<dbReference type="SUPFAM" id="SSF52540">
    <property type="entry name" value="P-loop containing nucleoside triphosphate hydrolases"/>
    <property type="match status" value="1"/>
</dbReference>
<dbReference type="Gene3D" id="3.40.50.300">
    <property type="entry name" value="P-loop containing nucleotide triphosphate hydrolases"/>
    <property type="match status" value="1"/>
</dbReference>
<accession>A0ABS5DRC2</accession>
<evidence type="ECO:0000313" key="1">
    <source>
        <dbReference type="EMBL" id="MBQ0933700.1"/>
    </source>
</evidence>
<dbReference type="InterPro" id="IPR027417">
    <property type="entry name" value="P-loop_NTPase"/>
</dbReference>
<dbReference type="RefSeq" id="WP_210804916.1">
    <property type="nucleotide sequence ID" value="NZ_JAGQDG010000001.1"/>
</dbReference>